<dbReference type="InterPro" id="IPR012132">
    <property type="entry name" value="GMC_OxRdtase"/>
</dbReference>
<evidence type="ECO:0000313" key="3">
    <source>
        <dbReference type="EMBL" id="KAF0324545.1"/>
    </source>
</evidence>
<protein>
    <submittedName>
        <fullName evidence="3">GMC oxidoreductase</fullName>
    </submittedName>
</protein>
<reference evidence="3 4" key="1">
    <citation type="submission" date="2019-12" db="EMBL/GenBank/DDBJ databases">
        <title>A genome sequence resource for the geographically widespread anthracnose pathogen Colletotrichum asianum.</title>
        <authorList>
            <person name="Meng Y."/>
        </authorList>
    </citation>
    <scope>NUCLEOTIDE SEQUENCE [LARGE SCALE GENOMIC DNA]</scope>
    <source>
        <strain evidence="3 4">ICMP 18580</strain>
    </source>
</reference>
<gene>
    <name evidence="3" type="ORF">GQ607_008249</name>
</gene>
<sequence length="311" mass="33347">MLENLGRAVRSDPRDGKALGGYVNLLNIDGATVLERSGDKVAATGVRWTKNGSTYEATAAREVVLAAGSIASPQLLEVSGIGDEWLLRQHGIEVFVDNPHVGENLQGHVYVPLGGPGVPTKEDYANATYFQEQLDLYIQNKTGRLSSAGASSVLLSLKQIASTLDLDTLSLGAKTGKPCLDEQCRLLIRDLKSKAIAQELNIEGGMSPLFSSDTTKFFSANAPGNFSADPAVHPKIDPRYLSNPADVSLLKAVALHLQTAARTKPLSDLLRGDGTVYQPGYHQLTAQNVEEWVRSSMQACRANTKPAAHAR</sequence>
<feature type="domain" description="Glucose-methanol-choline oxidoreductase N-terminal" evidence="2">
    <location>
        <begin position="68"/>
        <end position="82"/>
    </location>
</feature>
<dbReference type="EMBL" id="WOWK01000043">
    <property type="protein sequence ID" value="KAF0324545.1"/>
    <property type="molecule type" value="Genomic_DNA"/>
</dbReference>
<dbReference type="PANTHER" id="PTHR11552:SF210">
    <property type="entry name" value="GLUCOSE-METHANOL-CHOLINE OXIDOREDUCTASE N-TERMINAL DOMAIN-CONTAINING PROTEIN-RELATED"/>
    <property type="match status" value="1"/>
</dbReference>
<dbReference type="AlphaFoldDB" id="A0A8H3WE18"/>
<dbReference type="PANTHER" id="PTHR11552">
    <property type="entry name" value="GLUCOSE-METHANOL-CHOLINE GMC OXIDOREDUCTASE"/>
    <property type="match status" value="1"/>
</dbReference>
<dbReference type="Gene3D" id="3.50.50.60">
    <property type="entry name" value="FAD/NAD(P)-binding domain"/>
    <property type="match status" value="1"/>
</dbReference>
<evidence type="ECO:0000256" key="1">
    <source>
        <dbReference type="ARBA" id="ARBA00010790"/>
    </source>
</evidence>
<dbReference type="SUPFAM" id="SSF51905">
    <property type="entry name" value="FAD/NAD(P)-binding domain"/>
    <property type="match status" value="1"/>
</dbReference>
<keyword evidence="4" id="KW-1185">Reference proteome</keyword>
<comment type="caution">
    <text evidence="3">The sequence shown here is derived from an EMBL/GenBank/DDBJ whole genome shotgun (WGS) entry which is preliminary data.</text>
</comment>
<dbReference type="GO" id="GO:0016614">
    <property type="term" value="F:oxidoreductase activity, acting on CH-OH group of donors"/>
    <property type="evidence" value="ECO:0007669"/>
    <property type="project" value="InterPro"/>
</dbReference>
<dbReference type="Proteomes" id="UP000434172">
    <property type="component" value="Unassembled WGS sequence"/>
</dbReference>
<accession>A0A8H3WE18</accession>
<dbReference type="InterPro" id="IPR036188">
    <property type="entry name" value="FAD/NAD-bd_sf"/>
</dbReference>
<dbReference type="Pfam" id="PF00732">
    <property type="entry name" value="GMC_oxred_N"/>
    <property type="match status" value="1"/>
</dbReference>
<evidence type="ECO:0000313" key="4">
    <source>
        <dbReference type="Proteomes" id="UP000434172"/>
    </source>
</evidence>
<dbReference type="SUPFAM" id="SSF54373">
    <property type="entry name" value="FAD-linked reductases, C-terminal domain"/>
    <property type="match status" value="1"/>
</dbReference>
<dbReference type="InterPro" id="IPR000172">
    <property type="entry name" value="GMC_OxRdtase_N"/>
</dbReference>
<dbReference type="PROSITE" id="PS00624">
    <property type="entry name" value="GMC_OXRED_2"/>
    <property type="match status" value="1"/>
</dbReference>
<proteinExistence type="inferred from homology"/>
<organism evidence="3 4">
    <name type="scientific">Colletotrichum asianum</name>
    <dbReference type="NCBI Taxonomy" id="702518"/>
    <lineage>
        <taxon>Eukaryota</taxon>
        <taxon>Fungi</taxon>
        <taxon>Dikarya</taxon>
        <taxon>Ascomycota</taxon>
        <taxon>Pezizomycotina</taxon>
        <taxon>Sordariomycetes</taxon>
        <taxon>Hypocreomycetidae</taxon>
        <taxon>Glomerellales</taxon>
        <taxon>Glomerellaceae</taxon>
        <taxon>Colletotrichum</taxon>
        <taxon>Colletotrichum gloeosporioides species complex</taxon>
    </lineage>
</organism>
<evidence type="ECO:0000259" key="2">
    <source>
        <dbReference type="PROSITE" id="PS00624"/>
    </source>
</evidence>
<dbReference type="Gene3D" id="3.30.560.10">
    <property type="entry name" value="Glucose Oxidase, domain 3"/>
    <property type="match status" value="1"/>
</dbReference>
<comment type="similarity">
    <text evidence="1">Belongs to the GMC oxidoreductase family.</text>
</comment>
<name>A0A8H3WE18_9PEZI</name>
<dbReference type="GO" id="GO:0050660">
    <property type="term" value="F:flavin adenine dinucleotide binding"/>
    <property type="evidence" value="ECO:0007669"/>
    <property type="project" value="InterPro"/>
</dbReference>
<dbReference type="OrthoDB" id="269227at2759"/>